<accession>A0ACB8B2F8</accession>
<dbReference type="EMBL" id="MU266718">
    <property type="protein sequence ID" value="KAH7918902.1"/>
    <property type="molecule type" value="Genomic_DNA"/>
</dbReference>
<evidence type="ECO:0000313" key="2">
    <source>
        <dbReference type="Proteomes" id="UP000790709"/>
    </source>
</evidence>
<dbReference type="Proteomes" id="UP000790709">
    <property type="component" value="Unassembled WGS sequence"/>
</dbReference>
<protein>
    <submittedName>
        <fullName evidence="1">Uncharacterized protein</fullName>
    </submittedName>
</protein>
<reference evidence="1" key="1">
    <citation type="journal article" date="2021" name="New Phytol.">
        <title>Evolutionary innovations through gain and loss of genes in the ectomycorrhizal Boletales.</title>
        <authorList>
            <person name="Wu G."/>
            <person name="Miyauchi S."/>
            <person name="Morin E."/>
            <person name="Kuo A."/>
            <person name="Drula E."/>
            <person name="Varga T."/>
            <person name="Kohler A."/>
            <person name="Feng B."/>
            <person name="Cao Y."/>
            <person name="Lipzen A."/>
            <person name="Daum C."/>
            <person name="Hundley H."/>
            <person name="Pangilinan J."/>
            <person name="Johnson J."/>
            <person name="Barry K."/>
            <person name="LaButti K."/>
            <person name="Ng V."/>
            <person name="Ahrendt S."/>
            <person name="Min B."/>
            <person name="Choi I.G."/>
            <person name="Park H."/>
            <person name="Plett J.M."/>
            <person name="Magnuson J."/>
            <person name="Spatafora J.W."/>
            <person name="Nagy L.G."/>
            <person name="Henrissat B."/>
            <person name="Grigoriev I.V."/>
            <person name="Yang Z.L."/>
            <person name="Xu J."/>
            <person name="Martin F.M."/>
        </authorList>
    </citation>
    <scope>NUCLEOTIDE SEQUENCE</scope>
    <source>
        <strain evidence="1">KUC20120723A-06</strain>
    </source>
</reference>
<sequence>MAARRRHSVLSSHSQIFCRLFDLPNPYHGEIMTGCPVIYSQDSSAQFVRLLMTLYRPFYPRDPSFSFDLISAILRLSTKYRTRNLRQSAVNTLKLGFPSTLESFEDPKHARP</sequence>
<proteinExistence type="predicted"/>
<gene>
    <name evidence="1" type="ORF">BV22DRAFT_1134239</name>
</gene>
<keyword evidence="2" id="KW-1185">Reference proteome</keyword>
<evidence type="ECO:0000313" key="1">
    <source>
        <dbReference type="EMBL" id="KAH7918902.1"/>
    </source>
</evidence>
<name>A0ACB8B2F8_9AGAM</name>
<organism evidence="1 2">
    <name type="scientific">Leucogyrophana mollusca</name>
    <dbReference type="NCBI Taxonomy" id="85980"/>
    <lineage>
        <taxon>Eukaryota</taxon>
        <taxon>Fungi</taxon>
        <taxon>Dikarya</taxon>
        <taxon>Basidiomycota</taxon>
        <taxon>Agaricomycotina</taxon>
        <taxon>Agaricomycetes</taxon>
        <taxon>Agaricomycetidae</taxon>
        <taxon>Boletales</taxon>
        <taxon>Boletales incertae sedis</taxon>
        <taxon>Leucogyrophana</taxon>
    </lineage>
</organism>
<comment type="caution">
    <text evidence="1">The sequence shown here is derived from an EMBL/GenBank/DDBJ whole genome shotgun (WGS) entry which is preliminary data.</text>
</comment>